<name>A0A1T3W4D5_9MYCO</name>
<proteinExistence type="predicted"/>
<evidence type="ECO:0000313" key="2">
    <source>
        <dbReference type="Proteomes" id="UP000191039"/>
    </source>
</evidence>
<organism evidence="1 2">
    <name type="scientific">Mycolicibacterium diernhoferi</name>
    <dbReference type="NCBI Taxonomy" id="1801"/>
    <lineage>
        <taxon>Bacteria</taxon>
        <taxon>Bacillati</taxon>
        <taxon>Actinomycetota</taxon>
        <taxon>Actinomycetes</taxon>
        <taxon>Mycobacteriales</taxon>
        <taxon>Mycobacteriaceae</taxon>
        <taxon>Mycolicibacterium</taxon>
    </lineage>
</organism>
<evidence type="ECO:0000313" key="1">
    <source>
        <dbReference type="EMBL" id="OPE49228.1"/>
    </source>
</evidence>
<accession>A0A1T3W4D5</accession>
<dbReference type="AlphaFoldDB" id="A0A1T3W4D5"/>
<reference evidence="1 2" key="1">
    <citation type="submission" date="2016-09" db="EMBL/GenBank/DDBJ databases">
        <title>genome sequences of unsequenced Mycobacteria.</title>
        <authorList>
            <person name="Greninger A.L."/>
            <person name="Jerome K.R."/>
            <person name="Mcnair B."/>
            <person name="Wallis C."/>
            <person name="Fang F."/>
        </authorList>
    </citation>
    <scope>NUCLEOTIDE SEQUENCE [LARGE SCALE GENOMIC DNA]</scope>
    <source>
        <strain evidence="1 2">BM1</strain>
    </source>
</reference>
<gene>
    <name evidence="1" type="ORF">BV510_22590</name>
</gene>
<protein>
    <submittedName>
        <fullName evidence="1">Uncharacterized protein</fullName>
    </submittedName>
</protein>
<dbReference type="EMBL" id="MIJD01000297">
    <property type="protein sequence ID" value="OPE49228.1"/>
    <property type="molecule type" value="Genomic_DNA"/>
</dbReference>
<sequence>MQHGGGAGTGAAATAGLAPALAPVTRNVAAGTATAAKIADPRRLALVNFCLLTESHHIHGSVG</sequence>
<dbReference type="Proteomes" id="UP000191039">
    <property type="component" value="Unassembled WGS sequence"/>
</dbReference>
<comment type="caution">
    <text evidence="1">The sequence shown here is derived from an EMBL/GenBank/DDBJ whole genome shotgun (WGS) entry which is preliminary data.</text>
</comment>